<evidence type="ECO:0000256" key="3">
    <source>
        <dbReference type="ARBA" id="ARBA00022723"/>
    </source>
</evidence>
<dbReference type="PANTHER" id="PTHR42978">
    <property type="entry name" value="QUORUM-QUENCHING LACTONASE YTNP-RELATED-RELATED"/>
    <property type="match status" value="1"/>
</dbReference>
<keyword evidence="3" id="KW-0479">Metal-binding</keyword>
<evidence type="ECO:0000259" key="6">
    <source>
        <dbReference type="SMART" id="SM00849"/>
    </source>
</evidence>
<accession>A0A5N0UYF0</accession>
<dbReference type="EMBL" id="VMNW02000033">
    <property type="protein sequence ID" value="KAA9158742.1"/>
    <property type="molecule type" value="Genomic_DNA"/>
</dbReference>
<evidence type="ECO:0000256" key="2">
    <source>
        <dbReference type="ARBA" id="ARBA00007749"/>
    </source>
</evidence>
<dbReference type="Pfam" id="PF00753">
    <property type="entry name" value="Lactamase_B"/>
    <property type="match status" value="1"/>
</dbReference>
<comment type="caution">
    <text evidence="7">The sequence shown here is derived from an EMBL/GenBank/DDBJ whole genome shotgun (WGS) entry which is preliminary data.</text>
</comment>
<protein>
    <submittedName>
        <fullName evidence="7">N-acyl homoserine lactonase family protein</fullName>
    </submittedName>
</protein>
<dbReference type="Gene3D" id="3.60.15.10">
    <property type="entry name" value="Ribonuclease Z/Hydroxyacylglutathione hydrolase-like"/>
    <property type="match status" value="1"/>
</dbReference>
<dbReference type="RefSeq" id="WP_144752155.1">
    <property type="nucleotide sequence ID" value="NZ_VMNW02000033.1"/>
</dbReference>
<evidence type="ECO:0000256" key="5">
    <source>
        <dbReference type="ARBA" id="ARBA00022833"/>
    </source>
</evidence>
<dbReference type="AlphaFoldDB" id="A0A5N0UYF0"/>
<comment type="cofactor">
    <cofactor evidence="1">
        <name>Zn(2+)</name>
        <dbReference type="ChEBI" id="CHEBI:29105"/>
    </cofactor>
</comment>
<keyword evidence="8" id="KW-1185">Reference proteome</keyword>
<dbReference type="GO" id="GO:0016787">
    <property type="term" value="F:hydrolase activity"/>
    <property type="evidence" value="ECO:0007669"/>
    <property type="project" value="UniProtKB-KW"/>
</dbReference>
<keyword evidence="4" id="KW-0378">Hydrolase</keyword>
<dbReference type="SUPFAM" id="SSF56281">
    <property type="entry name" value="Metallo-hydrolase/oxidoreductase"/>
    <property type="match status" value="1"/>
</dbReference>
<dbReference type="Proteomes" id="UP000319769">
    <property type="component" value="Unassembled WGS sequence"/>
</dbReference>
<proteinExistence type="inferred from homology"/>
<sequence length="254" mass="28142">MTEYRVYALCYGHRTGTRGQHFLGCDEHEWNQPHPTAYYVWLAVSDNHTVLVDAGIRPERAGELDSYEPPAKVLSEFGVPATAVNRLVLTHLHYDHAGTVADFPHARYVVQRQEYEYWTGPWARRITREQWLLDGEALEFLGNAGQRLDFVDGDLEILPGLSVHLVGGHTAGMQVVRVATAAGPVVLASDAAHFAENLEDDRPAPLVHTMTGMYGAFDRVKELAGPGGRYLPGHDPVVLDRFPAEVPGRVVRVA</sequence>
<name>A0A5N0UYF0_9PSEU</name>
<dbReference type="PANTHER" id="PTHR42978:SF7">
    <property type="entry name" value="METALLO-HYDROLASE RV2300C-RELATED"/>
    <property type="match status" value="1"/>
</dbReference>
<evidence type="ECO:0000256" key="4">
    <source>
        <dbReference type="ARBA" id="ARBA00022801"/>
    </source>
</evidence>
<evidence type="ECO:0000313" key="7">
    <source>
        <dbReference type="EMBL" id="KAA9158742.1"/>
    </source>
</evidence>
<feature type="domain" description="Metallo-beta-lactamase" evidence="6">
    <location>
        <begin position="37"/>
        <end position="234"/>
    </location>
</feature>
<reference evidence="7" key="1">
    <citation type="submission" date="2019-09" db="EMBL/GenBank/DDBJ databases">
        <authorList>
            <person name="Teo W.F.A."/>
            <person name="Duangmal K."/>
        </authorList>
    </citation>
    <scope>NUCLEOTIDE SEQUENCE [LARGE SCALE GENOMIC DNA]</scope>
    <source>
        <strain evidence="7">K81G1</strain>
    </source>
</reference>
<organism evidence="7 8">
    <name type="scientific">Amycolatopsis acidicola</name>
    <dbReference type="NCBI Taxonomy" id="2596893"/>
    <lineage>
        <taxon>Bacteria</taxon>
        <taxon>Bacillati</taxon>
        <taxon>Actinomycetota</taxon>
        <taxon>Actinomycetes</taxon>
        <taxon>Pseudonocardiales</taxon>
        <taxon>Pseudonocardiaceae</taxon>
        <taxon>Amycolatopsis</taxon>
    </lineage>
</organism>
<evidence type="ECO:0000256" key="1">
    <source>
        <dbReference type="ARBA" id="ARBA00001947"/>
    </source>
</evidence>
<dbReference type="SMART" id="SM00849">
    <property type="entry name" value="Lactamase_B"/>
    <property type="match status" value="1"/>
</dbReference>
<comment type="similarity">
    <text evidence="2">Belongs to the metallo-beta-lactamase superfamily.</text>
</comment>
<dbReference type="OrthoDB" id="3196337at2"/>
<dbReference type="InterPro" id="IPR036866">
    <property type="entry name" value="RibonucZ/Hydroxyglut_hydro"/>
</dbReference>
<dbReference type="CDD" id="cd07729">
    <property type="entry name" value="AHL_lactonase_MBL-fold"/>
    <property type="match status" value="1"/>
</dbReference>
<keyword evidence="5" id="KW-0862">Zinc</keyword>
<evidence type="ECO:0000313" key="8">
    <source>
        <dbReference type="Proteomes" id="UP000319769"/>
    </source>
</evidence>
<dbReference type="InterPro" id="IPR001279">
    <property type="entry name" value="Metallo-B-lactamas"/>
</dbReference>
<gene>
    <name evidence="7" type="ORF">FPZ12_022040</name>
</gene>
<dbReference type="InterPro" id="IPR051013">
    <property type="entry name" value="MBL_superfamily_lactonases"/>
</dbReference>
<dbReference type="GO" id="GO:0046872">
    <property type="term" value="F:metal ion binding"/>
    <property type="evidence" value="ECO:0007669"/>
    <property type="project" value="UniProtKB-KW"/>
</dbReference>